<dbReference type="GeneTree" id="ENSGT00390000010349"/>
<dbReference type="STRING" id="62062.ENSHHUP00000076327"/>
<reference evidence="3" key="2">
    <citation type="submission" date="2025-08" db="UniProtKB">
        <authorList>
            <consortium name="Ensembl"/>
        </authorList>
    </citation>
    <scope>IDENTIFICATION</scope>
</reference>
<name>A0A4W5QJL1_9TELE</name>
<dbReference type="FunFam" id="1.20.5.650:FF:000001">
    <property type="entry name" value="transcription factor IIIB 90 kDa subunit isoform X2"/>
    <property type="match status" value="1"/>
</dbReference>
<proteinExistence type="predicted"/>
<evidence type="ECO:0000313" key="4">
    <source>
        <dbReference type="Proteomes" id="UP000314982"/>
    </source>
</evidence>
<feature type="domain" description="Brf1 TBP-binding" evidence="2">
    <location>
        <begin position="132"/>
        <end position="229"/>
    </location>
</feature>
<protein>
    <recommendedName>
        <fullName evidence="2">Brf1 TBP-binding domain-containing protein</fullName>
    </recommendedName>
</protein>
<accession>A0A4W5QJL1</accession>
<feature type="compositionally biased region" description="Acidic residues" evidence="1">
    <location>
        <begin position="29"/>
        <end position="46"/>
    </location>
</feature>
<dbReference type="Ensembl" id="ENSHHUT00000078823.1">
    <property type="protein sequence ID" value="ENSHHUP00000076327.1"/>
    <property type="gene ID" value="ENSHHUG00000044686.1"/>
</dbReference>
<dbReference type="Pfam" id="PF07741">
    <property type="entry name" value="BRF1"/>
    <property type="match status" value="1"/>
</dbReference>
<feature type="region of interest" description="Disordered" evidence="1">
    <location>
        <begin position="232"/>
        <end position="270"/>
    </location>
</feature>
<sequence>MSDNLAVSFMTKRKYMSCSFSPPLLDPLEKEEDDDDDEISLPDWQEREDEELKAVAQHLNKDLCDQVLPGEEEEGDGERQEERPAHRGPSLVSLLGPMPTAASLGLPESISKCTEEEKENDGDTENGELDLSGIDDDEIELYLLNDKEVKIKTALWMKQNEDYLKEQKGKEERIAKEKELGIFKEKPKSSASKKKVLIHASTADEAIEKMLEQKKISTKINYDILKELNVKPSTSPARQIAESPKGATPGAQRLTGQYRKSTNVPLSLGTPLSTLGKRLQPFISAQPHKKLALDQIANPLPVVSEAAPHSVLVESGPVVYDDMGDEEEEDEEESCVSAMQLLGGNGQ</sequence>
<dbReference type="AlphaFoldDB" id="A0A4W5QJL1"/>
<feature type="compositionally biased region" description="Polar residues" evidence="1">
    <location>
        <begin position="254"/>
        <end position="270"/>
    </location>
</feature>
<evidence type="ECO:0000259" key="2">
    <source>
        <dbReference type="Pfam" id="PF07741"/>
    </source>
</evidence>
<evidence type="ECO:0000313" key="3">
    <source>
        <dbReference type="Ensembl" id="ENSHHUP00000076327.1"/>
    </source>
</evidence>
<dbReference type="InterPro" id="IPR011665">
    <property type="entry name" value="BRF1_TBP-bd_dom"/>
</dbReference>
<dbReference type="Gene3D" id="1.20.5.650">
    <property type="entry name" value="Single helix bin"/>
    <property type="match status" value="1"/>
</dbReference>
<organism evidence="3 4">
    <name type="scientific">Hucho hucho</name>
    <name type="common">huchen</name>
    <dbReference type="NCBI Taxonomy" id="62062"/>
    <lineage>
        <taxon>Eukaryota</taxon>
        <taxon>Metazoa</taxon>
        <taxon>Chordata</taxon>
        <taxon>Craniata</taxon>
        <taxon>Vertebrata</taxon>
        <taxon>Euteleostomi</taxon>
        <taxon>Actinopterygii</taxon>
        <taxon>Neopterygii</taxon>
        <taxon>Teleostei</taxon>
        <taxon>Protacanthopterygii</taxon>
        <taxon>Salmoniformes</taxon>
        <taxon>Salmonidae</taxon>
        <taxon>Salmoninae</taxon>
        <taxon>Hucho</taxon>
    </lineage>
</organism>
<reference evidence="3" key="3">
    <citation type="submission" date="2025-09" db="UniProtKB">
        <authorList>
            <consortium name="Ensembl"/>
        </authorList>
    </citation>
    <scope>IDENTIFICATION</scope>
</reference>
<feature type="region of interest" description="Disordered" evidence="1">
    <location>
        <begin position="18"/>
        <end position="46"/>
    </location>
</feature>
<keyword evidence="4" id="KW-1185">Reference proteome</keyword>
<feature type="compositionally biased region" description="Acidic residues" evidence="1">
    <location>
        <begin position="116"/>
        <end position="132"/>
    </location>
</feature>
<reference evidence="4" key="1">
    <citation type="submission" date="2018-06" db="EMBL/GenBank/DDBJ databases">
        <title>Genome assembly of Danube salmon.</title>
        <authorList>
            <person name="Macqueen D.J."/>
            <person name="Gundappa M.K."/>
        </authorList>
    </citation>
    <scope>NUCLEOTIDE SEQUENCE [LARGE SCALE GENOMIC DNA]</scope>
</reference>
<feature type="region of interest" description="Disordered" evidence="1">
    <location>
        <begin position="63"/>
        <end position="132"/>
    </location>
</feature>
<evidence type="ECO:0000256" key="1">
    <source>
        <dbReference type="SAM" id="MobiDB-lite"/>
    </source>
</evidence>
<dbReference type="Proteomes" id="UP000314982">
    <property type="component" value="Unassembled WGS sequence"/>
</dbReference>